<evidence type="ECO:0000256" key="5">
    <source>
        <dbReference type="ARBA" id="ARBA00022840"/>
    </source>
</evidence>
<protein>
    <recommendedName>
        <fullName evidence="9">Malectin-like domain-containing protein</fullName>
    </recommendedName>
</protein>
<organism evidence="10 11">
    <name type="scientific">Lactuca virosa</name>
    <dbReference type="NCBI Taxonomy" id="75947"/>
    <lineage>
        <taxon>Eukaryota</taxon>
        <taxon>Viridiplantae</taxon>
        <taxon>Streptophyta</taxon>
        <taxon>Embryophyta</taxon>
        <taxon>Tracheophyta</taxon>
        <taxon>Spermatophyta</taxon>
        <taxon>Magnoliopsida</taxon>
        <taxon>eudicotyledons</taxon>
        <taxon>Gunneridae</taxon>
        <taxon>Pentapetalae</taxon>
        <taxon>asterids</taxon>
        <taxon>campanulids</taxon>
        <taxon>Asterales</taxon>
        <taxon>Asteraceae</taxon>
        <taxon>Cichorioideae</taxon>
        <taxon>Cichorieae</taxon>
        <taxon>Lactucinae</taxon>
        <taxon>Lactuca</taxon>
    </lineage>
</organism>
<keyword evidence="8" id="KW-0472">Membrane</keyword>
<dbReference type="Pfam" id="PF12819">
    <property type="entry name" value="Malectin_like"/>
    <property type="match status" value="1"/>
</dbReference>
<evidence type="ECO:0000256" key="3">
    <source>
        <dbReference type="ARBA" id="ARBA00022679"/>
    </source>
</evidence>
<feature type="region of interest" description="Disordered" evidence="7">
    <location>
        <begin position="272"/>
        <end position="292"/>
    </location>
</feature>
<name>A0AAU9M2Y1_9ASTR</name>
<proteinExistence type="predicted"/>
<feature type="domain" description="Malectin-like" evidence="9">
    <location>
        <begin position="16"/>
        <end position="263"/>
    </location>
</feature>
<sequence length="446" mass="50089">MTNFSAFLTASFLSEASFVKEFIVYVKDTEFLNVTFFPSPNSYAFINGIEIVSMPEKLYFKANKFKYVGQNSGSVIDNFTALESIYRLNVGGEHISSNADTGMYRSWDGDENYLLQTLGLTPTTRTPITYTTDTPNYTAPELVYQTQRSMGNLLKYYNLTWLLPVDSGFNYMLRLHFCNIISNYTTKGQMIFKIFINNQTAENEADLFEWTQGSGYPVYKDYGVYANDLDGQGSKQDLWLALRPNEESEKYDDGFLNGLEVFKLNMSGNLSSPNPGLSSTTPQTRPASPVKGNKKETPYAMIAEGVGGGIVLFSFIILIVLWWRKRAIHKSSYCPTSVSCARPVISPQLSDDQVSLVTWGKSCYRRGTLHEIIDPKLSSEIARGCLLKFGEIANNCLHEEGTERPSMEDVVWGLEFALKLQHAADEAMSENQELPFLMNGEGMVSD</sequence>
<keyword evidence="2" id="KW-0418">Kinase</keyword>
<keyword evidence="4" id="KW-0547">Nucleotide-binding</keyword>
<dbReference type="EMBL" id="CAKMRJ010001112">
    <property type="protein sequence ID" value="CAH1420937.1"/>
    <property type="molecule type" value="Genomic_DNA"/>
</dbReference>
<comment type="caution">
    <text evidence="10">The sequence shown here is derived from an EMBL/GenBank/DDBJ whole genome shotgun (WGS) entry which is preliminary data.</text>
</comment>
<dbReference type="Gene3D" id="1.10.510.10">
    <property type="entry name" value="Transferase(Phosphotransferase) domain 1"/>
    <property type="match status" value="1"/>
</dbReference>
<feature type="compositionally biased region" description="Polar residues" evidence="7">
    <location>
        <begin position="272"/>
        <end position="286"/>
    </location>
</feature>
<evidence type="ECO:0000256" key="6">
    <source>
        <dbReference type="ARBA" id="ARBA00023180"/>
    </source>
</evidence>
<evidence type="ECO:0000256" key="4">
    <source>
        <dbReference type="ARBA" id="ARBA00022741"/>
    </source>
</evidence>
<gene>
    <name evidence="10" type="ORF">LVIROSA_LOCUS8365</name>
</gene>
<dbReference type="PANTHER" id="PTHR34590">
    <property type="entry name" value="OS03G0124300 PROTEIN-RELATED"/>
    <property type="match status" value="1"/>
</dbReference>
<dbReference type="InterPro" id="IPR045272">
    <property type="entry name" value="ANXUR1/2-like"/>
</dbReference>
<evidence type="ECO:0000256" key="7">
    <source>
        <dbReference type="SAM" id="MobiDB-lite"/>
    </source>
</evidence>
<keyword evidence="11" id="KW-1185">Reference proteome</keyword>
<dbReference type="GO" id="GO:0016020">
    <property type="term" value="C:membrane"/>
    <property type="evidence" value="ECO:0007669"/>
    <property type="project" value="UniProtKB-SubCell"/>
</dbReference>
<evidence type="ECO:0000313" key="10">
    <source>
        <dbReference type="EMBL" id="CAH1420937.1"/>
    </source>
</evidence>
<keyword evidence="8" id="KW-0812">Transmembrane</keyword>
<dbReference type="FunFam" id="2.60.120.430:FF:000007">
    <property type="entry name" value="FERONIA receptor-like kinase"/>
    <property type="match status" value="1"/>
</dbReference>
<dbReference type="InterPro" id="IPR011009">
    <property type="entry name" value="Kinase-like_dom_sf"/>
</dbReference>
<reference evidence="10 11" key="1">
    <citation type="submission" date="2022-01" db="EMBL/GenBank/DDBJ databases">
        <authorList>
            <person name="Xiong W."/>
            <person name="Schranz E."/>
        </authorList>
    </citation>
    <scope>NUCLEOTIDE SEQUENCE [LARGE SCALE GENOMIC DNA]</scope>
</reference>
<comment type="subcellular location">
    <subcellularLocation>
        <location evidence="1">Membrane</location>
        <topology evidence="1">Single-pass type I membrane protein</topology>
    </subcellularLocation>
</comment>
<dbReference type="PANTHER" id="PTHR34590:SF5">
    <property type="entry name" value="OS04G0586500 PROTEIN"/>
    <property type="match status" value="1"/>
</dbReference>
<evidence type="ECO:0000256" key="1">
    <source>
        <dbReference type="ARBA" id="ARBA00004479"/>
    </source>
</evidence>
<evidence type="ECO:0000256" key="8">
    <source>
        <dbReference type="SAM" id="Phobius"/>
    </source>
</evidence>
<keyword evidence="2" id="KW-0723">Serine/threonine-protein kinase</keyword>
<evidence type="ECO:0000256" key="2">
    <source>
        <dbReference type="ARBA" id="ARBA00022527"/>
    </source>
</evidence>
<dbReference type="SUPFAM" id="SSF56112">
    <property type="entry name" value="Protein kinase-like (PK-like)"/>
    <property type="match status" value="1"/>
</dbReference>
<dbReference type="GO" id="GO:0004714">
    <property type="term" value="F:transmembrane receptor protein tyrosine kinase activity"/>
    <property type="evidence" value="ECO:0007669"/>
    <property type="project" value="InterPro"/>
</dbReference>
<dbReference type="Proteomes" id="UP001157418">
    <property type="component" value="Unassembled WGS sequence"/>
</dbReference>
<dbReference type="InterPro" id="IPR024788">
    <property type="entry name" value="Malectin-like_Carb-bd_dom"/>
</dbReference>
<keyword evidence="5" id="KW-0067">ATP-binding</keyword>
<accession>A0AAU9M2Y1</accession>
<dbReference type="Gene3D" id="2.60.120.430">
    <property type="entry name" value="Galactose-binding lectin"/>
    <property type="match status" value="1"/>
</dbReference>
<feature type="transmembrane region" description="Helical" evidence="8">
    <location>
        <begin position="299"/>
        <end position="323"/>
    </location>
</feature>
<keyword evidence="8" id="KW-1133">Transmembrane helix</keyword>
<evidence type="ECO:0000313" key="11">
    <source>
        <dbReference type="Proteomes" id="UP001157418"/>
    </source>
</evidence>
<keyword evidence="3" id="KW-0808">Transferase</keyword>
<dbReference type="GO" id="GO:0004674">
    <property type="term" value="F:protein serine/threonine kinase activity"/>
    <property type="evidence" value="ECO:0007669"/>
    <property type="project" value="UniProtKB-KW"/>
</dbReference>
<keyword evidence="6" id="KW-0325">Glycoprotein</keyword>
<dbReference type="AlphaFoldDB" id="A0AAU9M2Y1"/>
<evidence type="ECO:0000259" key="9">
    <source>
        <dbReference type="Pfam" id="PF12819"/>
    </source>
</evidence>
<dbReference type="GO" id="GO:0005524">
    <property type="term" value="F:ATP binding"/>
    <property type="evidence" value="ECO:0007669"/>
    <property type="project" value="UniProtKB-KW"/>
</dbReference>